<dbReference type="RefSeq" id="XP_062720565.1">
    <property type="nucleotide sequence ID" value="XM_062863206.1"/>
</dbReference>
<dbReference type="GeneID" id="87882035"/>
<evidence type="ECO:0000256" key="16">
    <source>
        <dbReference type="SAM" id="SignalP"/>
    </source>
</evidence>
<evidence type="ECO:0000256" key="14">
    <source>
        <dbReference type="ARBA" id="ARBA00023180"/>
    </source>
</evidence>
<evidence type="ECO:0000256" key="6">
    <source>
        <dbReference type="ARBA" id="ARBA00022670"/>
    </source>
</evidence>
<keyword evidence="5" id="KW-0964">Secreted</keyword>
<evidence type="ECO:0000256" key="1">
    <source>
        <dbReference type="ARBA" id="ARBA00001910"/>
    </source>
</evidence>
<organism evidence="18 19">
    <name type="scientific">Chaetomium strumarium</name>
    <dbReference type="NCBI Taxonomy" id="1170767"/>
    <lineage>
        <taxon>Eukaryota</taxon>
        <taxon>Fungi</taxon>
        <taxon>Dikarya</taxon>
        <taxon>Ascomycota</taxon>
        <taxon>Pezizomycotina</taxon>
        <taxon>Sordariomycetes</taxon>
        <taxon>Sordariomycetidae</taxon>
        <taxon>Sordariales</taxon>
        <taxon>Chaetomiaceae</taxon>
        <taxon>Chaetomium</taxon>
    </lineage>
</organism>
<comment type="function">
    <text evidence="2">Secreted tripeptidyl-peptidase which degrades proteins at acidic pHs and is involved in virulence.</text>
</comment>
<feature type="active site" description="Charge relay system" evidence="15">
    <location>
        <position position="289"/>
    </location>
</feature>
<keyword evidence="13" id="KW-0865">Zymogen</keyword>
<dbReference type="GO" id="GO:0008240">
    <property type="term" value="F:tripeptidyl-peptidase activity"/>
    <property type="evidence" value="ECO:0007669"/>
    <property type="project" value="UniProtKB-EC"/>
</dbReference>
<dbReference type="InterPro" id="IPR015366">
    <property type="entry name" value="S53_propep"/>
</dbReference>
<feature type="active site" description="Charge relay system" evidence="15">
    <location>
        <position position="499"/>
    </location>
</feature>
<evidence type="ECO:0000259" key="17">
    <source>
        <dbReference type="PROSITE" id="PS51695"/>
    </source>
</evidence>
<keyword evidence="8 16" id="KW-0732">Signal</keyword>
<dbReference type="EC" id="3.4.14.10" evidence="4"/>
<dbReference type="FunFam" id="3.40.50.200:FF:000015">
    <property type="entry name" value="Tripeptidyl peptidase A"/>
    <property type="match status" value="1"/>
</dbReference>
<gene>
    <name evidence="18" type="ORF">B0T15DRAFT_253067</name>
</gene>
<dbReference type="InterPro" id="IPR030400">
    <property type="entry name" value="Sedolisin_dom"/>
</dbReference>
<dbReference type="Proteomes" id="UP001273166">
    <property type="component" value="Unassembled WGS sequence"/>
</dbReference>
<dbReference type="SMART" id="SM00944">
    <property type="entry name" value="Pro-kuma_activ"/>
    <property type="match status" value="1"/>
</dbReference>
<dbReference type="InterPro" id="IPR036852">
    <property type="entry name" value="Peptidase_S8/S53_dom_sf"/>
</dbReference>
<comment type="subcellular location">
    <subcellularLocation>
        <location evidence="3">Secreted</location>
        <location evidence="3">Extracellular space</location>
    </subcellularLocation>
</comment>
<dbReference type="AlphaFoldDB" id="A0AAJ0GRY4"/>
<dbReference type="PANTHER" id="PTHR14218">
    <property type="entry name" value="PROTEASE S8 TRIPEPTIDYL PEPTIDASE I CLN2"/>
    <property type="match status" value="1"/>
</dbReference>
<feature type="binding site" evidence="15">
    <location>
        <position position="541"/>
    </location>
    <ligand>
        <name>Ca(2+)</name>
        <dbReference type="ChEBI" id="CHEBI:29108"/>
    </ligand>
</feature>
<reference evidence="18" key="2">
    <citation type="submission" date="2023-06" db="EMBL/GenBank/DDBJ databases">
        <authorList>
            <consortium name="Lawrence Berkeley National Laboratory"/>
            <person name="Mondo S.J."/>
            <person name="Hensen N."/>
            <person name="Bonometti L."/>
            <person name="Westerberg I."/>
            <person name="Brannstrom I.O."/>
            <person name="Guillou S."/>
            <person name="Cros-Aarteil S."/>
            <person name="Calhoun S."/>
            <person name="Haridas S."/>
            <person name="Kuo A."/>
            <person name="Pangilinan J."/>
            <person name="Riley R."/>
            <person name="Labutti K."/>
            <person name="Andreopoulos B."/>
            <person name="Lipzen A."/>
            <person name="Chen C."/>
            <person name="Yanf M."/>
            <person name="Daum C."/>
            <person name="Ng V."/>
            <person name="Clum A."/>
            <person name="Steindorff A."/>
            <person name="Ohm R."/>
            <person name="Martin F."/>
            <person name="Silar P."/>
            <person name="Natvig D."/>
            <person name="Lalanne C."/>
            <person name="Gautier V."/>
            <person name="Ament-Velasquez S.L."/>
            <person name="Kruys A."/>
            <person name="Hutchinson M.I."/>
            <person name="Powell A.J."/>
            <person name="Barry K."/>
            <person name="Miller A.N."/>
            <person name="Grigoriev I.V."/>
            <person name="Debuchy R."/>
            <person name="Gladieux P."/>
            <person name="Thoren M.H."/>
            <person name="Johannesson H."/>
        </authorList>
    </citation>
    <scope>NUCLEOTIDE SEQUENCE</scope>
    <source>
        <strain evidence="18">CBS 333.67</strain>
    </source>
</reference>
<name>A0AAJ0GRY4_9PEZI</name>
<dbReference type="GO" id="GO:0006508">
    <property type="term" value="P:proteolysis"/>
    <property type="evidence" value="ECO:0007669"/>
    <property type="project" value="UniProtKB-KW"/>
</dbReference>
<dbReference type="PROSITE" id="PS00138">
    <property type="entry name" value="SUBTILASE_SER"/>
    <property type="match status" value="1"/>
</dbReference>
<dbReference type="GO" id="GO:0005576">
    <property type="term" value="C:extracellular region"/>
    <property type="evidence" value="ECO:0007669"/>
    <property type="project" value="UniProtKB-SubCell"/>
</dbReference>
<evidence type="ECO:0000256" key="4">
    <source>
        <dbReference type="ARBA" id="ARBA00012462"/>
    </source>
</evidence>
<evidence type="ECO:0000313" key="19">
    <source>
        <dbReference type="Proteomes" id="UP001273166"/>
    </source>
</evidence>
<evidence type="ECO:0000256" key="9">
    <source>
        <dbReference type="ARBA" id="ARBA00022801"/>
    </source>
</evidence>
<keyword evidence="19" id="KW-1185">Reference proteome</keyword>
<evidence type="ECO:0000256" key="12">
    <source>
        <dbReference type="ARBA" id="ARBA00023026"/>
    </source>
</evidence>
<dbReference type="PANTHER" id="PTHR14218:SF15">
    <property type="entry name" value="TRIPEPTIDYL-PEPTIDASE 1"/>
    <property type="match status" value="1"/>
</dbReference>
<keyword evidence="9 15" id="KW-0378">Hydrolase</keyword>
<feature type="binding site" evidence="15">
    <location>
        <position position="540"/>
    </location>
    <ligand>
        <name>Ca(2+)</name>
        <dbReference type="ChEBI" id="CHEBI:29108"/>
    </ligand>
</feature>
<dbReference type="InterPro" id="IPR050819">
    <property type="entry name" value="Tripeptidyl-peptidase_I"/>
</dbReference>
<dbReference type="GO" id="GO:0046872">
    <property type="term" value="F:metal ion binding"/>
    <property type="evidence" value="ECO:0007669"/>
    <property type="project" value="UniProtKB-UniRule"/>
</dbReference>
<dbReference type="GO" id="GO:0004252">
    <property type="term" value="F:serine-type endopeptidase activity"/>
    <property type="evidence" value="ECO:0007669"/>
    <property type="project" value="UniProtKB-UniRule"/>
</dbReference>
<dbReference type="Pfam" id="PF09286">
    <property type="entry name" value="Pro-kuma_activ"/>
    <property type="match status" value="1"/>
</dbReference>
<dbReference type="EMBL" id="JAUDZG010000005">
    <property type="protein sequence ID" value="KAK3304785.1"/>
    <property type="molecule type" value="Genomic_DNA"/>
</dbReference>
<evidence type="ECO:0000256" key="3">
    <source>
        <dbReference type="ARBA" id="ARBA00004239"/>
    </source>
</evidence>
<sequence>MLFFSMLLLGTAASARVMDRLASVPQGWEHRRTASPDEATFLRVALKQQPERVKALDQAVLDMSTPGHSNYGMHMTRDELRSYTAPSDDAVSVITEWLRRHGIQPRVDHDWVSFSTTVRTANELLDTRFGWYQHLEGKSGPVLRALSYSVPDNVASHLDLVQPTTRFGNLATRKSSVFEMYPLAVQDTPESNRKPLFVPDPLAPAECAAGINPDCLRKLYNIHYKPAAPEANRVAFASYLEEYARYDDMETFQKRYVPEAEGMNFTVELVNGGVNDQQSASDSSEANLDAQYLGAISHPISLVEYSTGGRGPLVPTAVQPSPPGSNEPYLEFLLYMASLPDSALPQVLSTSYGEEEQSVPRDYALKVCSMFKELGARGVSVVFASGDSGPGSACVRNTGDNATYFESNFPAGCPWVTAVGGTTGMSREEAVSFSSGGFSMYHRTPVWQRDAVAGYLKGIGDTYAPYFNRSGRAFPDVAAQSKWFAVRDKGQWISVGGTSASAPVFAGIVGLLNAARRARKLPPMGFLNPWLYNNSAAFTDITAGSSFGCYGAAEFGGFGAAWNATKGWDPVTGLGTPLFDKLLELAAPGTKNA</sequence>
<feature type="active site" description="Charge relay system" evidence="15">
    <location>
        <position position="285"/>
    </location>
</feature>
<dbReference type="SUPFAM" id="SSF52743">
    <property type="entry name" value="Subtilisin-like"/>
    <property type="match status" value="1"/>
</dbReference>
<reference evidence="18" key="1">
    <citation type="journal article" date="2023" name="Mol. Phylogenet. Evol.">
        <title>Genome-scale phylogeny and comparative genomics of the fungal order Sordariales.</title>
        <authorList>
            <person name="Hensen N."/>
            <person name="Bonometti L."/>
            <person name="Westerberg I."/>
            <person name="Brannstrom I.O."/>
            <person name="Guillou S."/>
            <person name="Cros-Aarteil S."/>
            <person name="Calhoun S."/>
            <person name="Haridas S."/>
            <person name="Kuo A."/>
            <person name="Mondo S."/>
            <person name="Pangilinan J."/>
            <person name="Riley R."/>
            <person name="LaButti K."/>
            <person name="Andreopoulos B."/>
            <person name="Lipzen A."/>
            <person name="Chen C."/>
            <person name="Yan M."/>
            <person name="Daum C."/>
            <person name="Ng V."/>
            <person name="Clum A."/>
            <person name="Steindorff A."/>
            <person name="Ohm R.A."/>
            <person name="Martin F."/>
            <person name="Silar P."/>
            <person name="Natvig D.O."/>
            <person name="Lalanne C."/>
            <person name="Gautier V."/>
            <person name="Ament-Velasquez S.L."/>
            <person name="Kruys A."/>
            <person name="Hutchinson M.I."/>
            <person name="Powell A.J."/>
            <person name="Barry K."/>
            <person name="Miller A.N."/>
            <person name="Grigoriev I.V."/>
            <person name="Debuchy R."/>
            <person name="Gladieux P."/>
            <person name="Hiltunen Thoren M."/>
            <person name="Johannesson H."/>
        </authorList>
    </citation>
    <scope>NUCLEOTIDE SEQUENCE</scope>
    <source>
        <strain evidence="18">CBS 333.67</strain>
    </source>
</reference>
<dbReference type="InterPro" id="IPR023828">
    <property type="entry name" value="Peptidase_S8_Ser-AS"/>
</dbReference>
<keyword evidence="10 15" id="KW-0720">Serine protease</keyword>
<feature type="binding site" evidence="15">
    <location>
        <position position="567"/>
    </location>
    <ligand>
        <name>Ca(2+)</name>
        <dbReference type="ChEBI" id="CHEBI:29108"/>
    </ligand>
</feature>
<evidence type="ECO:0000256" key="8">
    <source>
        <dbReference type="ARBA" id="ARBA00022729"/>
    </source>
</evidence>
<keyword evidence="12" id="KW-0843">Virulence</keyword>
<evidence type="ECO:0000256" key="5">
    <source>
        <dbReference type="ARBA" id="ARBA00022525"/>
    </source>
</evidence>
<evidence type="ECO:0000256" key="2">
    <source>
        <dbReference type="ARBA" id="ARBA00002451"/>
    </source>
</evidence>
<dbReference type="InterPro" id="IPR000209">
    <property type="entry name" value="Peptidase_S8/S53_dom"/>
</dbReference>
<dbReference type="Gene3D" id="3.40.50.200">
    <property type="entry name" value="Peptidase S8/S53 domain"/>
    <property type="match status" value="1"/>
</dbReference>
<dbReference type="CDD" id="cd04056">
    <property type="entry name" value="Peptidases_S53"/>
    <property type="match status" value="1"/>
</dbReference>
<proteinExistence type="predicted"/>
<dbReference type="PROSITE" id="PS51695">
    <property type="entry name" value="SEDOLISIN"/>
    <property type="match status" value="1"/>
</dbReference>
<keyword evidence="14" id="KW-0325">Glycoprotein</keyword>
<evidence type="ECO:0000256" key="15">
    <source>
        <dbReference type="PROSITE-ProRule" id="PRU01032"/>
    </source>
</evidence>
<keyword evidence="7 15" id="KW-0479">Metal-binding</keyword>
<dbReference type="CDD" id="cd11377">
    <property type="entry name" value="Pro-peptidase_S53"/>
    <property type="match status" value="1"/>
</dbReference>
<accession>A0AAJ0GRY4</accession>
<evidence type="ECO:0000313" key="18">
    <source>
        <dbReference type="EMBL" id="KAK3304785.1"/>
    </source>
</evidence>
<keyword evidence="11 15" id="KW-0106">Calcium</keyword>
<dbReference type="SUPFAM" id="SSF54897">
    <property type="entry name" value="Protease propeptides/inhibitors"/>
    <property type="match status" value="1"/>
</dbReference>
<feature type="signal peptide" evidence="16">
    <location>
        <begin position="1"/>
        <end position="15"/>
    </location>
</feature>
<protein>
    <recommendedName>
        <fullName evidence="4">tripeptidyl-peptidase II</fullName>
        <ecNumber evidence="4">3.4.14.10</ecNumber>
    </recommendedName>
</protein>
<evidence type="ECO:0000256" key="11">
    <source>
        <dbReference type="ARBA" id="ARBA00022837"/>
    </source>
</evidence>
<feature type="chain" id="PRO_5042479850" description="tripeptidyl-peptidase II" evidence="16">
    <location>
        <begin position="16"/>
        <end position="593"/>
    </location>
</feature>
<keyword evidence="6 15" id="KW-0645">Protease</keyword>
<comment type="catalytic activity">
    <reaction evidence="1">
        <text>Release of an N-terminal tripeptide from a polypeptide.</text>
        <dbReference type="EC" id="3.4.14.10"/>
    </reaction>
</comment>
<feature type="domain" description="Peptidase S53" evidence="17">
    <location>
        <begin position="210"/>
        <end position="589"/>
    </location>
</feature>
<comment type="caution">
    <text evidence="18">The sequence shown here is derived from an EMBL/GenBank/DDBJ whole genome shotgun (WGS) entry which is preliminary data.</text>
</comment>
<comment type="cofactor">
    <cofactor evidence="15">
        <name>Ca(2+)</name>
        <dbReference type="ChEBI" id="CHEBI:29108"/>
    </cofactor>
    <text evidence="15">Binds 1 Ca(2+) ion per subunit.</text>
</comment>
<dbReference type="Pfam" id="PF00082">
    <property type="entry name" value="Peptidase_S8"/>
    <property type="match status" value="1"/>
</dbReference>
<feature type="binding site" evidence="15">
    <location>
        <position position="569"/>
    </location>
    <ligand>
        <name>Ca(2+)</name>
        <dbReference type="ChEBI" id="CHEBI:29108"/>
    </ligand>
</feature>
<evidence type="ECO:0000256" key="13">
    <source>
        <dbReference type="ARBA" id="ARBA00023145"/>
    </source>
</evidence>
<evidence type="ECO:0000256" key="7">
    <source>
        <dbReference type="ARBA" id="ARBA00022723"/>
    </source>
</evidence>
<evidence type="ECO:0000256" key="10">
    <source>
        <dbReference type="ARBA" id="ARBA00022825"/>
    </source>
</evidence>